<organism evidence="2 3">
    <name type="scientific">Haematococcus lacustris</name>
    <name type="common">Green alga</name>
    <name type="synonym">Haematococcus pluvialis</name>
    <dbReference type="NCBI Taxonomy" id="44745"/>
    <lineage>
        <taxon>Eukaryota</taxon>
        <taxon>Viridiplantae</taxon>
        <taxon>Chlorophyta</taxon>
        <taxon>core chlorophytes</taxon>
        <taxon>Chlorophyceae</taxon>
        <taxon>CS clade</taxon>
        <taxon>Chlamydomonadales</taxon>
        <taxon>Haematococcaceae</taxon>
        <taxon>Haematococcus</taxon>
    </lineage>
</organism>
<reference evidence="2 3" key="1">
    <citation type="submission" date="2020-02" db="EMBL/GenBank/DDBJ databases">
        <title>Draft genome sequence of Haematococcus lacustris strain NIES-144.</title>
        <authorList>
            <person name="Morimoto D."/>
            <person name="Nakagawa S."/>
            <person name="Yoshida T."/>
            <person name="Sawayama S."/>
        </authorList>
    </citation>
    <scope>NUCLEOTIDE SEQUENCE [LARGE SCALE GENOMIC DNA]</scope>
    <source>
        <strain evidence="2 3">NIES-144</strain>
    </source>
</reference>
<sequence>MPGSGSASPCVNVSYVHRVYDPDNVNFCIVPDSGEDAVLFVAFALLVAVALTSKLSAVWVLLAGALCEALSWTVNMGRFSNAIALWLGMKPSEIFFYLFLPPLLMDSAARVDFYVFRK</sequence>
<protein>
    <submittedName>
        <fullName evidence="2">Na_H_Exchanger domain-containing protein</fullName>
    </submittedName>
</protein>
<comment type="caution">
    <text evidence="2">The sequence shown here is derived from an EMBL/GenBank/DDBJ whole genome shotgun (WGS) entry which is preliminary data.</text>
</comment>
<keyword evidence="1" id="KW-0472">Membrane</keyword>
<evidence type="ECO:0000313" key="2">
    <source>
        <dbReference type="EMBL" id="GFH19668.1"/>
    </source>
</evidence>
<keyword evidence="1" id="KW-1133">Transmembrane helix</keyword>
<evidence type="ECO:0000313" key="3">
    <source>
        <dbReference type="Proteomes" id="UP000485058"/>
    </source>
</evidence>
<feature type="non-terminal residue" evidence="2">
    <location>
        <position position="1"/>
    </location>
</feature>
<dbReference type="AlphaFoldDB" id="A0A699ZMD7"/>
<name>A0A699ZMD7_HAELA</name>
<keyword evidence="1" id="KW-0812">Transmembrane</keyword>
<evidence type="ECO:0000256" key="1">
    <source>
        <dbReference type="SAM" id="Phobius"/>
    </source>
</evidence>
<feature type="transmembrane region" description="Helical" evidence="1">
    <location>
        <begin position="37"/>
        <end position="62"/>
    </location>
</feature>
<proteinExistence type="predicted"/>
<gene>
    <name evidence="2" type="ORF">HaLaN_16649</name>
</gene>
<accession>A0A699ZMD7</accession>
<keyword evidence="3" id="KW-1185">Reference proteome</keyword>
<dbReference type="EMBL" id="BLLF01001499">
    <property type="protein sequence ID" value="GFH19668.1"/>
    <property type="molecule type" value="Genomic_DNA"/>
</dbReference>
<feature type="non-terminal residue" evidence="2">
    <location>
        <position position="118"/>
    </location>
</feature>
<feature type="transmembrane region" description="Helical" evidence="1">
    <location>
        <begin position="94"/>
        <end position="116"/>
    </location>
</feature>
<dbReference type="Proteomes" id="UP000485058">
    <property type="component" value="Unassembled WGS sequence"/>
</dbReference>